<dbReference type="SFLD" id="SFLDS00029">
    <property type="entry name" value="Radical_SAM"/>
    <property type="match status" value="1"/>
</dbReference>
<dbReference type="Proteomes" id="UP000824094">
    <property type="component" value="Unassembled WGS sequence"/>
</dbReference>
<dbReference type="InterPro" id="IPR007197">
    <property type="entry name" value="rSAM"/>
</dbReference>
<keyword evidence="4" id="KW-0411">Iron-sulfur</keyword>
<dbReference type="GO" id="GO:0051536">
    <property type="term" value="F:iron-sulfur cluster binding"/>
    <property type="evidence" value="ECO:0007669"/>
    <property type="project" value="UniProtKB-KW"/>
</dbReference>
<dbReference type="GO" id="GO:0046872">
    <property type="term" value="F:metal ion binding"/>
    <property type="evidence" value="ECO:0007669"/>
    <property type="project" value="UniProtKB-KW"/>
</dbReference>
<proteinExistence type="predicted"/>
<dbReference type="InterPro" id="IPR058240">
    <property type="entry name" value="rSAM_sf"/>
</dbReference>
<reference evidence="6" key="1">
    <citation type="submission" date="2020-10" db="EMBL/GenBank/DDBJ databases">
        <authorList>
            <person name="Gilroy R."/>
        </authorList>
    </citation>
    <scope>NUCLEOTIDE SEQUENCE</scope>
    <source>
        <strain evidence="6">18911</strain>
    </source>
</reference>
<evidence type="ECO:0000256" key="4">
    <source>
        <dbReference type="ARBA" id="ARBA00023014"/>
    </source>
</evidence>
<protein>
    <submittedName>
        <fullName evidence="6">Anaerobic ribonucleoside-triphosphate reductase activating protein</fullName>
    </submittedName>
</protein>
<dbReference type="Gene3D" id="3.20.20.70">
    <property type="entry name" value="Aldolase class I"/>
    <property type="match status" value="1"/>
</dbReference>
<name>A0A9D1MIW8_9FIRM</name>
<dbReference type="Pfam" id="PF04055">
    <property type="entry name" value="Radical_SAM"/>
    <property type="match status" value="1"/>
</dbReference>
<dbReference type="InterPro" id="IPR012840">
    <property type="entry name" value="NrdG2"/>
</dbReference>
<dbReference type="SUPFAM" id="SSF102114">
    <property type="entry name" value="Radical SAM enzymes"/>
    <property type="match status" value="1"/>
</dbReference>
<keyword evidence="3" id="KW-0408">Iron</keyword>
<gene>
    <name evidence="6" type="ORF">IAB05_06085</name>
</gene>
<dbReference type="PANTHER" id="PTHR11228">
    <property type="entry name" value="RADICAL SAM DOMAIN PROTEIN"/>
    <property type="match status" value="1"/>
</dbReference>
<evidence type="ECO:0000313" key="6">
    <source>
        <dbReference type="EMBL" id="HIU60942.1"/>
    </source>
</evidence>
<evidence type="ECO:0000259" key="5">
    <source>
        <dbReference type="PROSITE" id="PS51918"/>
    </source>
</evidence>
<dbReference type="SFLD" id="SFLDG01094">
    <property type="entry name" value="Uncharacterised_Radical_SAM_Su"/>
    <property type="match status" value="1"/>
</dbReference>
<dbReference type="PANTHER" id="PTHR11228:SF27">
    <property type="entry name" value="GLYCYL-RADICAL ENZYME ACTIVATING ENZYME MJ1227-RELATED"/>
    <property type="match status" value="1"/>
</dbReference>
<evidence type="ECO:0000256" key="1">
    <source>
        <dbReference type="ARBA" id="ARBA00022691"/>
    </source>
</evidence>
<dbReference type="PROSITE" id="PS51918">
    <property type="entry name" value="RADICAL_SAM"/>
    <property type="match status" value="1"/>
</dbReference>
<feature type="domain" description="Radical SAM core" evidence="5">
    <location>
        <begin position="13"/>
        <end position="227"/>
    </location>
</feature>
<dbReference type="InterPro" id="IPR050377">
    <property type="entry name" value="Radical_SAM_PqqE_MftC-like"/>
</dbReference>
<dbReference type="InterPro" id="IPR013785">
    <property type="entry name" value="Aldolase_TIM"/>
</dbReference>
<reference evidence="6" key="2">
    <citation type="journal article" date="2021" name="PeerJ">
        <title>Extensive microbial diversity within the chicken gut microbiome revealed by metagenomics and culture.</title>
        <authorList>
            <person name="Gilroy R."/>
            <person name="Ravi A."/>
            <person name="Getino M."/>
            <person name="Pursley I."/>
            <person name="Horton D.L."/>
            <person name="Alikhan N.F."/>
            <person name="Baker D."/>
            <person name="Gharbi K."/>
            <person name="Hall N."/>
            <person name="Watson M."/>
            <person name="Adriaenssens E.M."/>
            <person name="Foster-Nyarko E."/>
            <person name="Jarju S."/>
            <person name="Secka A."/>
            <person name="Antonio M."/>
            <person name="Oren A."/>
            <person name="Chaudhuri R.R."/>
            <person name="La Ragione R."/>
            <person name="Hildebrand F."/>
            <person name="Pallen M.J."/>
        </authorList>
    </citation>
    <scope>NUCLEOTIDE SEQUENCE</scope>
    <source>
        <strain evidence="6">18911</strain>
    </source>
</reference>
<dbReference type="AlphaFoldDB" id="A0A9D1MIW8"/>
<evidence type="ECO:0000256" key="2">
    <source>
        <dbReference type="ARBA" id="ARBA00022723"/>
    </source>
</evidence>
<keyword evidence="1" id="KW-0949">S-adenosyl-L-methionine</keyword>
<dbReference type="NCBIfam" id="TIGR02495">
    <property type="entry name" value="NrdG2"/>
    <property type="match status" value="1"/>
</dbReference>
<dbReference type="GO" id="GO:0003824">
    <property type="term" value="F:catalytic activity"/>
    <property type="evidence" value="ECO:0007669"/>
    <property type="project" value="InterPro"/>
</dbReference>
<sequence length="227" mass="25537">MLLKGLNKLTLQDFPDRVACILFTGGCDFRCPFCQNAALVTEFDDGYVDTEEFFSYLNSRKGMLDGVVLTGGEPLLQPDVVDFIKRIKGAGYAVKLDTNGYHPDKLERLYSEKLLDYVAMDIKNSPEKYALTAGLNAVDMSRVAAGKDLIMNSGVDYEFRTTVVKEFHEAEDFEGIGQFIRGAERYFLQRFRDEGGNIAEGLHAPGTDELSHYAEIMKKYVKNVLIR</sequence>
<comment type="caution">
    <text evidence="6">The sequence shown here is derived from an EMBL/GenBank/DDBJ whole genome shotgun (WGS) entry which is preliminary data.</text>
</comment>
<keyword evidence="2" id="KW-0479">Metal-binding</keyword>
<dbReference type="CDD" id="cd01335">
    <property type="entry name" value="Radical_SAM"/>
    <property type="match status" value="1"/>
</dbReference>
<dbReference type="EMBL" id="DVNF01000176">
    <property type="protein sequence ID" value="HIU60942.1"/>
    <property type="molecule type" value="Genomic_DNA"/>
</dbReference>
<evidence type="ECO:0000313" key="7">
    <source>
        <dbReference type="Proteomes" id="UP000824094"/>
    </source>
</evidence>
<accession>A0A9D1MIW8</accession>
<evidence type="ECO:0000256" key="3">
    <source>
        <dbReference type="ARBA" id="ARBA00023004"/>
    </source>
</evidence>
<dbReference type="SFLD" id="SFLDG01067">
    <property type="entry name" value="SPASM/twitch_domain_containing"/>
    <property type="match status" value="1"/>
</dbReference>
<organism evidence="6 7">
    <name type="scientific">Candidatus Stercoripulliclostridium merdigallinarum</name>
    <dbReference type="NCBI Taxonomy" id="2840951"/>
    <lineage>
        <taxon>Bacteria</taxon>
        <taxon>Bacillati</taxon>
        <taxon>Bacillota</taxon>
        <taxon>Clostridia</taxon>
        <taxon>Eubacteriales</taxon>
        <taxon>Candidatus Stercoripulliclostridium</taxon>
    </lineage>
</organism>